<evidence type="ECO:0000259" key="5">
    <source>
        <dbReference type="PROSITE" id="PS50931"/>
    </source>
</evidence>
<comment type="caution">
    <text evidence="6">The sequence shown here is derived from an EMBL/GenBank/DDBJ whole genome shotgun (WGS) entry which is preliminary data.</text>
</comment>
<dbReference type="PANTHER" id="PTHR30419">
    <property type="entry name" value="HTH-TYPE TRANSCRIPTIONAL REGULATOR YBHD"/>
    <property type="match status" value="1"/>
</dbReference>
<evidence type="ECO:0000313" key="6">
    <source>
        <dbReference type="EMBL" id="NHN86629.1"/>
    </source>
</evidence>
<dbReference type="Proteomes" id="UP000635278">
    <property type="component" value="Unassembled WGS sequence"/>
</dbReference>
<dbReference type="InterPro" id="IPR050950">
    <property type="entry name" value="HTH-type_LysR_regulators"/>
</dbReference>
<dbReference type="Gene3D" id="1.10.10.10">
    <property type="entry name" value="Winged helix-like DNA-binding domain superfamily/Winged helix DNA-binding domain"/>
    <property type="match status" value="1"/>
</dbReference>
<organism evidence="6 7">
    <name type="scientific">Acetobacter musti</name>
    <dbReference type="NCBI Taxonomy" id="864732"/>
    <lineage>
        <taxon>Bacteria</taxon>
        <taxon>Pseudomonadati</taxon>
        <taxon>Pseudomonadota</taxon>
        <taxon>Alphaproteobacteria</taxon>
        <taxon>Acetobacterales</taxon>
        <taxon>Acetobacteraceae</taxon>
        <taxon>Acetobacter</taxon>
    </lineage>
</organism>
<dbReference type="SUPFAM" id="SSF53850">
    <property type="entry name" value="Periplasmic binding protein-like II"/>
    <property type="match status" value="1"/>
</dbReference>
<dbReference type="InterPro" id="IPR000847">
    <property type="entry name" value="LysR_HTH_N"/>
</dbReference>
<keyword evidence="2" id="KW-0805">Transcription regulation</keyword>
<evidence type="ECO:0000313" key="7">
    <source>
        <dbReference type="Proteomes" id="UP000635278"/>
    </source>
</evidence>
<dbReference type="PROSITE" id="PS50931">
    <property type="entry name" value="HTH_LYSR"/>
    <property type="match status" value="1"/>
</dbReference>
<keyword evidence="7" id="KW-1185">Reference proteome</keyword>
<evidence type="ECO:0000256" key="3">
    <source>
        <dbReference type="ARBA" id="ARBA00023125"/>
    </source>
</evidence>
<accession>A0ABX0JUX9</accession>
<protein>
    <submittedName>
        <fullName evidence="6">LysR family transcriptional regulator</fullName>
    </submittedName>
</protein>
<proteinExistence type="inferred from homology"/>
<comment type="similarity">
    <text evidence="1">Belongs to the LysR transcriptional regulatory family.</text>
</comment>
<feature type="domain" description="HTH lysR-type" evidence="5">
    <location>
        <begin position="1"/>
        <end position="58"/>
    </location>
</feature>
<dbReference type="SUPFAM" id="SSF46785">
    <property type="entry name" value="Winged helix' DNA-binding domain"/>
    <property type="match status" value="1"/>
</dbReference>
<evidence type="ECO:0000256" key="1">
    <source>
        <dbReference type="ARBA" id="ARBA00009437"/>
    </source>
</evidence>
<dbReference type="PANTHER" id="PTHR30419:SF31">
    <property type="entry name" value="BLR3139 PROTEIN"/>
    <property type="match status" value="1"/>
</dbReference>
<dbReference type="RefSeq" id="WP_173584958.1">
    <property type="nucleotide sequence ID" value="NZ_WOTB01000042.1"/>
</dbReference>
<gene>
    <name evidence="6" type="ORF">GOB93_18640</name>
</gene>
<dbReference type="PRINTS" id="PR00039">
    <property type="entry name" value="HTHLYSR"/>
</dbReference>
<dbReference type="InterPro" id="IPR036390">
    <property type="entry name" value="WH_DNA-bd_sf"/>
</dbReference>
<dbReference type="InterPro" id="IPR036388">
    <property type="entry name" value="WH-like_DNA-bd_sf"/>
</dbReference>
<reference evidence="6 7" key="1">
    <citation type="journal article" date="2020" name="Int. J. Syst. Evol. Microbiol.">
        <title>Novel acetic acid bacteria from cider fermentations: Acetobacter conturbans sp. nov. and Acetobacter fallax sp. nov.</title>
        <authorList>
            <person name="Sombolestani A.S."/>
            <person name="Cleenwerck I."/>
            <person name="Cnockaert M."/>
            <person name="Borremans W."/>
            <person name="Wieme A.D."/>
            <person name="De Vuyst L."/>
            <person name="Vandamme P."/>
        </authorList>
    </citation>
    <scope>NUCLEOTIDE SEQUENCE [LARGE SCALE GENOMIC DNA]</scope>
    <source>
        <strain evidence="6 7">LMG 30640</strain>
    </source>
</reference>
<evidence type="ECO:0000256" key="2">
    <source>
        <dbReference type="ARBA" id="ARBA00023015"/>
    </source>
</evidence>
<dbReference type="Pfam" id="PF03466">
    <property type="entry name" value="LysR_substrate"/>
    <property type="match status" value="1"/>
</dbReference>
<keyword evidence="4" id="KW-0804">Transcription</keyword>
<keyword evidence="3" id="KW-0238">DNA-binding</keyword>
<dbReference type="InterPro" id="IPR005119">
    <property type="entry name" value="LysR_subst-bd"/>
</dbReference>
<dbReference type="EMBL" id="WOTB01000042">
    <property type="protein sequence ID" value="NHN86629.1"/>
    <property type="molecule type" value="Genomic_DNA"/>
</dbReference>
<dbReference type="Pfam" id="PF00126">
    <property type="entry name" value="HTH_1"/>
    <property type="match status" value="1"/>
</dbReference>
<evidence type="ECO:0000256" key="4">
    <source>
        <dbReference type="ARBA" id="ARBA00023163"/>
    </source>
</evidence>
<sequence length="301" mass="32586">MFLRQLTYLIALDQYRHFSRAADHCGVSQPALSAAIRQLEHELGVTIVRRNRRMFGLTPEGERVLAWARQTVADLNSLRQEAEFAHDIAGGSISLGVMPPAIQVVPLLLESLRAAIPALHVEVTVFASGDILRDLREHQLQIGIMYLDQVPAESVFETRELYAEQHVLAAAGGMALPGRGSCGWAEVASVPLCLLSRSMRSRQIVDACFREAGVSPTVMLETNALELVHAEVLSGRLATILPVAALPAAVPEGGPLQVRRLEPSPAPGVGLVRLKQTVATALMARAWEVVGGLSLTDTYRV</sequence>
<name>A0ABX0JUX9_9PROT</name>
<dbReference type="CDD" id="cd05466">
    <property type="entry name" value="PBP2_LTTR_substrate"/>
    <property type="match status" value="1"/>
</dbReference>
<dbReference type="Gene3D" id="3.40.190.290">
    <property type="match status" value="1"/>
</dbReference>